<organism evidence="2 3">
    <name type="scientific">Nocardia rhizosphaerae</name>
    <dbReference type="NCBI Taxonomy" id="1691571"/>
    <lineage>
        <taxon>Bacteria</taxon>
        <taxon>Bacillati</taxon>
        <taxon>Actinomycetota</taxon>
        <taxon>Actinomycetes</taxon>
        <taxon>Mycobacteriales</taxon>
        <taxon>Nocardiaceae</taxon>
        <taxon>Nocardia</taxon>
    </lineage>
</organism>
<dbReference type="EMBL" id="JBHSBA010000015">
    <property type="protein sequence ID" value="MFC4128124.1"/>
    <property type="molecule type" value="Genomic_DNA"/>
</dbReference>
<sequence length="84" mass="9438">MTDTLLDQPIRPALSPREREVLVGWILSDTKSDACAKLHIATGTMNTHLERIREKYERAGRPAHTKAALLARALQDGYLRLSDL</sequence>
<dbReference type="Pfam" id="PF00196">
    <property type="entry name" value="GerE"/>
    <property type="match status" value="1"/>
</dbReference>
<evidence type="ECO:0000259" key="1">
    <source>
        <dbReference type="Pfam" id="PF00196"/>
    </source>
</evidence>
<dbReference type="RefSeq" id="WP_378553853.1">
    <property type="nucleotide sequence ID" value="NZ_JBHSBA010000015.1"/>
</dbReference>
<feature type="domain" description="HTH luxR-type" evidence="1">
    <location>
        <begin position="13"/>
        <end position="58"/>
    </location>
</feature>
<protein>
    <submittedName>
        <fullName evidence="2">LuxR C-terminal-related transcriptional regulator</fullName>
    </submittedName>
</protein>
<gene>
    <name evidence="2" type="ORF">ACFOW8_24680</name>
</gene>
<dbReference type="Proteomes" id="UP001595767">
    <property type="component" value="Unassembled WGS sequence"/>
</dbReference>
<dbReference type="InterPro" id="IPR036388">
    <property type="entry name" value="WH-like_DNA-bd_sf"/>
</dbReference>
<reference evidence="3" key="1">
    <citation type="journal article" date="2019" name="Int. J. Syst. Evol. Microbiol.">
        <title>The Global Catalogue of Microorganisms (GCM) 10K type strain sequencing project: providing services to taxonomists for standard genome sequencing and annotation.</title>
        <authorList>
            <consortium name="The Broad Institute Genomics Platform"/>
            <consortium name="The Broad Institute Genome Sequencing Center for Infectious Disease"/>
            <person name="Wu L."/>
            <person name="Ma J."/>
        </authorList>
    </citation>
    <scope>NUCLEOTIDE SEQUENCE [LARGE SCALE GENOMIC DNA]</scope>
    <source>
        <strain evidence="3">CGMCC 4.7204</strain>
    </source>
</reference>
<evidence type="ECO:0000313" key="3">
    <source>
        <dbReference type="Proteomes" id="UP001595767"/>
    </source>
</evidence>
<proteinExistence type="predicted"/>
<name>A0ABV8LCR0_9NOCA</name>
<dbReference type="InterPro" id="IPR016032">
    <property type="entry name" value="Sig_transdc_resp-reg_C-effctor"/>
</dbReference>
<dbReference type="InterPro" id="IPR000792">
    <property type="entry name" value="Tscrpt_reg_LuxR_C"/>
</dbReference>
<comment type="caution">
    <text evidence="2">The sequence shown here is derived from an EMBL/GenBank/DDBJ whole genome shotgun (WGS) entry which is preliminary data.</text>
</comment>
<accession>A0ABV8LCR0</accession>
<evidence type="ECO:0000313" key="2">
    <source>
        <dbReference type="EMBL" id="MFC4128124.1"/>
    </source>
</evidence>
<dbReference type="Gene3D" id="1.10.10.10">
    <property type="entry name" value="Winged helix-like DNA-binding domain superfamily/Winged helix DNA-binding domain"/>
    <property type="match status" value="1"/>
</dbReference>
<dbReference type="SUPFAM" id="SSF46894">
    <property type="entry name" value="C-terminal effector domain of the bipartite response regulators"/>
    <property type="match status" value="1"/>
</dbReference>
<keyword evidence="3" id="KW-1185">Reference proteome</keyword>